<gene>
    <name evidence="6" type="ORF">WJ33_32920</name>
</gene>
<evidence type="ECO:0000313" key="7">
    <source>
        <dbReference type="Proteomes" id="UP000064029"/>
    </source>
</evidence>
<dbReference type="GO" id="GO:0003677">
    <property type="term" value="F:DNA binding"/>
    <property type="evidence" value="ECO:0007669"/>
    <property type="project" value="UniProtKB-KW"/>
</dbReference>
<proteinExistence type="predicted"/>
<sequence>MTYIVDAVDSALKLLTYVAEHPNLGVTELASQLSINKSRTYRMLCTLELHRFVVQDPRTSTYALGPQAFVIGVAASQQNAIVRAAHRHMLALNQAINETVVLRVREGLETVCVARCETTHAIRAVGSVGNRRPIHFGASGKVLLAFAPDVVRDEFFAQMRKRGQAADQPRFADELDAIARKGYAVSSGEVTPGTVGIAVPVRDLTGATLASVSVTGPELRVSHADIPDYIERLQACSQAISAELGYVPARAALQPA</sequence>
<organism evidence="6 7">
    <name type="scientific">Burkholderia ubonensis</name>
    <dbReference type="NCBI Taxonomy" id="101571"/>
    <lineage>
        <taxon>Bacteria</taxon>
        <taxon>Pseudomonadati</taxon>
        <taxon>Pseudomonadota</taxon>
        <taxon>Betaproteobacteria</taxon>
        <taxon>Burkholderiales</taxon>
        <taxon>Burkholderiaceae</taxon>
        <taxon>Burkholderia</taxon>
        <taxon>Burkholderia cepacia complex</taxon>
    </lineage>
</organism>
<dbReference type="InterPro" id="IPR029016">
    <property type="entry name" value="GAF-like_dom_sf"/>
</dbReference>
<dbReference type="InterPro" id="IPR005471">
    <property type="entry name" value="Tscrpt_reg_IclR_N"/>
</dbReference>
<dbReference type="InterPro" id="IPR050707">
    <property type="entry name" value="HTH_MetabolicPath_Reg"/>
</dbReference>
<evidence type="ECO:0000313" key="6">
    <source>
        <dbReference type="EMBL" id="KVG60221.1"/>
    </source>
</evidence>
<dbReference type="PROSITE" id="PS51078">
    <property type="entry name" value="ICLR_ED"/>
    <property type="match status" value="1"/>
</dbReference>
<dbReference type="SMART" id="SM00346">
    <property type="entry name" value="HTH_ICLR"/>
    <property type="match status" value="1"/>
</dbReference>
<dbReference type="GO" id="GO:0003700">
    <property type="term" value="F:DNA-binding transcription factor activity"/>
    <property type="evidence" value="ECO:0007669"/>
    <property type="project" value="TreeGrafter"/>
</dbReference>
<keyword evidence="3" id="KW-0804">Transcription</keyword>
<evidence type="ECO:0000259" key="4">
    <source>
        <dbReference type="PROSITE" id="PS51077"/>
    </source>
</evidence>
<dbReference type="Gene3D" id="1.10.10.10">
    <property type="entry name" value="Winged helix-like DNA-binding domain superfamily/Winged helix DNA-binding domain"/>
    <property type="match status" value="1"/>
</dbReference>
<dbReference type="InterPro" id="IPR014757">
    <property type="entry name" value="Tscrpt_reg_IclR_C"/>
</dbReference>
<accession>A0A103R2Y6</accession>
<dbReference type="RefSeq" id="WP_059756103.1">
    <property type="nucleotide sequence ID" value="NZ_CP013416.1"/>
</dbReference>
<dbReference type="EMBL" id="LOXM01000208">
    <property type="protein sequence ID" value="KVG60221.1"/>
    <property type="molecule type" value="Genomic_DNA"/>
</dbReference>
<dbReference type="PROSITE" id="PS51077">
    <property type="entry name" value="HTH_ICLR"/>
    <property type="match status" value="1"/>
</dbReference>
<dbReference type="Gene3D" id="3.30.450.40">
    <property type="match status" value="1"/>
</dbReference>
<dbReference type="SUPFAM" id="SSF55781">
    <property type="entry name" value="GAF domain-like"/>
    <property type="match status" value="1"/>
</dbReference>
<evidence type="ECO:0000256" key="3">
    <source>
        <dbReference type="ARBA" id="ARBA00023163"/>
    </source>
</evidence>
<dbReference type="PANTHER" id="PTHR30136">
    <property type="entry name" value="HELIX-TURN-HELIX TRANSCRIPTIONAL REGULATOR, ICLR FAMILY"/>
    <property type="match status" value="1"/>
</dbReference>
<dbReference type="OrthoDB" id="9807558at2"/>
<dbReference type="GO" id="GO:0045892">
    <property type="term" value="P:negative regulation of DNA-templated transcription"/>
    <property type="evidence" value="ECO:0007669"/>
    <property type="project" value="TreeGrafter"/>
</dbReference>
<keyword evidence="1" id="KW-0805">Transcription regulation</keyword>
<protein>
    <submittedName>
        <fullName evidence="6">IclR family transcriptional regulator</fullName>
    </submittedName>
</protein>
<keyword evidence="2" id="KW-0238">DNA-binding</keyword>
<comment type="caution">
    <text evidence="6">The sequence shown here is derived from an EMBL/GenBank/DDBJ whole genome shotgun (WGS) entry which is preliminary data.</text>
</comment>
<dbReference type="Proteomes" id="UP000064029">
    <property type="component" value="Unassembled WGS sequence"/>
</dbReference>
<dbReference type="Pfam" id="PF09339">
    <property type="entry name" value="HTH_IclR"/>
    <property type="match status" value="1"/>
</dbReference>
<reference evidence="6 7" key="1">
    <citation type="submission" date="2015-11" db="EMBL/GenBank/DDBJ databases">
        <title>Expanding the genomic diversity of Burkholderia species for the development of highly accurate diagnostics.</title>
        <authorList>
            <person name="Sahl J."/>
            <person name="Keim P."/>
            <person name="Wagner D."/>
        </authorList>
    </citation>
    <scope>NUCLEOTIDE SEQUENCE [LARGE SCALE GENOMIC DNA]</scope>
    <source>
        <strain evidence="6 7">MSMB2036</strain>
    </source>
</reference>
<name>A0A103R2Y6_9BURK</name>
<evidence type="ECO:0000256" key="1">
    <source>
        <dbReference type="ARBA" id="ARBA00023015"/>
    </source>
</evidence>
<dbReference type="Pfam" id="PF01614">
    <property type="entry name" value="IclR_C"/>
    <property type="match status" value="1"/>
</dbReference>
<dbReference type="InterPro" id="IPR036390">
    <property type="entry name" value="WH_DNA-bd_sf"/>
</dbReference>
<evidence type="ECO:0000256" key="2">
    <source>
        <dbReference type="ARBA" id="ARBA00023125"/>
    </source>
</evidence>
<evidence type="ECO:0000259" key="5">
    <source>
        <dbReference type="PROSITE" id="PS51078"/>
    </source>
</evidence>
<dbReference type="SUPFAM" id="SSF46785">
    <property type="entry name" value="Winged helix' DNA-binding domain"/>
    <property type="match status" value="1"/>
</dbReference>
<feature type="domain" description="HTH iclR-type" evidence="4">
    <location>
        <begin position="5"/>
        <end position="66"/>
    </location>
</feature>
<feature type="domain" description="IclR-ED" evidence="5">
    <location>
        <begin position="67"/>
        <end position="246"/>
    </location>
</feature>
<dbReference type="InterPro" id="IPR036388">
    <property type="entry name" value="WH-like_DNA-bd_sf"/>
</dbReference>
<dbReference type="PANTHER" id="PTHR30136:SF24">
    <property type="entry name" value="HTH-TYPE TRANSCRIPTIONAL REPRESSOR ALLR"/>
    <property type="match status" value="1"/>
</dbReference>
<dbReference type="AlphaFoldDB" id="A0A103R2Y6"/>